<dbReference type="InterPro" id="IPR041542">
    <property type="entry name" value="GH43_C2"/>
</dbReference>
<sequence length="530" mass="58976">MLSRSIHNPVLPGFHPDPSIVYADGWYYLVTSTFEWYPGVPVHRSADLVHWELTGHILDRPDLLDLRGVPDSGGVWAPSLSWHDGLFWLAYSVVRTTGGPYKDIDNYLTTAPEVLGPWSEPVYLNSSGIDPSLFHDADGRSWLLNVRWDHRADRPSFDGILLQEYDAGKGALTGEPVNILRHDDGELIEGPNLYQRDGWYYLLLAEGGTGWNHGIRTARSRSLTGPYTLDPAGSLLTTRDAPGEPLQKAGHGELVRTPDGQWYLAHLASRPVHTPEGPRCVLGRETCLQQLTWDADGWPRLAHGTTRPLTELPAPAPEATGPPRVPQAVDHFDAPQLDTAWSTLRSPATPDWLSLTERPGWLRLRGRQSPRSLFDQSLIARPLRSTHCEADTALDFRPSRFSQMAGLICWYDTGTYYYLRATHSEDRGRTLGIVYADDGTHGELPQSELPVDDWPLLRLRARFEGTELRFAASPDGNSWVNVGPVLDATRLSDDYGTALRFTGAHVGVCTQDLDGGLAPADFDWFALRDL</sequence>
<evidence type="ECO:0000256" key="4">
    <source>
        <dbReference type="RuleBase" id="RU361187"/>
    </source>
</evidence>
<evidence type="ECO:0000256" key="1">
    <source>
        <dbReference type="ARBA" id="ARBA00009865"/>
    </source>
</evidence>
<comment type="similarity">
    <text evidence="1 4">Belongs to the glycosyl hydrolase 43 family.</text>
</comment>
<dbReference type="SUPFAM" id="SSF49899">
    <property type="entry name" value="Concanavalin A-like lectins/glucanases"/>
    <property type="match status" value="1"/>
</dbReference>
<dbReference type="InterPro" id="IPR023296">
    <property type="entry name" value="Glyco_hydro_beta-prop_sf"/>
</dbReference>
<dbReference type="Proteomes" id="UP001156389">
    <property type="component" value="Unassembled WGS sequence"/>
</dbReference>
<keyword evidence="3 4" id="KW-0326">Glycosidase</keyword>
<comment type="caution">
    <text evidence="6">The sequence shown here is derived from an EMBL/GenBank/DDBJ whole genome shotgun (WGS) entry which is preliminary data.</text>
</comment>
<dbReference type="InterPro" id="IPR006710">
    <property type="entry name" value="Glyco_hydro_43"/>
</dbReference>
<evidence type="ECO:0000313" key="7">
    <source>
        <dbReference type="Proteomes" id="UP001156389"/>
    </source>
</evidence>
<evidence type="ECO:0000256" key="2">
    <source>
        <dbReference type="ARBA" id="ARBA00022801"/>
    </source>
</evidence>
<dbReference type="EMBL" id="JAJAGO010000011">
    <property type="protein sequence ID" value="MCT2592860.1"/>
    <property type="molecule type" value="Genomic_DNA"/>
</dbReference>
<accession>A0ABT2JY86</accession>
<proteinExistence type="inferred from homology"/>
<feature type="domain" description="Beta-xylosidase C-terminal Concanavalin A-like" evidence="5">
    <location>
        <begin position="330"/>
        <end position="526"/>
    </location>
</feature>
<protein>
    <submittedName>
        <fullName evidence="6">Glycoside hydrolase family 43 protein</fullName>
    </submittedName>
</protein>
<dbReference type="Gene3D" id="2.115.10.20">
    <property type="entry name" value="Glycosyl hydrolase domain, family 43"/>
    <property type="match status" value="1"/>
</dbReference>
<name>A0ABT2JY86_9ACTN</name>
<reference evidence="6 7" key="1">
    <citation type="submission" date="2021-10" db="EMBL/GenBank/DDBJ databases">
        <title>Streptomyces gossypii sp. nov., isolated from soil collected from cotton field.</title>
        <authorList>
            <person name="Ge X."/>
            <person name="Chen X."/>
            <person name="Liu W."/>
        </authorList>
    </citation>
    <scope>NUCLEOTIDE SEQUENCE [LARGE SCALE GENOMIC DNA]</scope>
    <source>
        <strain evidence="6 7">N2-109</strain>
    </source>
</reference>
<evidence type="ECO:0000259" key="5">
    <source>
        <dbReference type="Pfam" id="PF17851"/>
    </source>
</evidence>
<dbReference type="InterPro" id="IPR013320">
    <property type="entry name" value="ConA-like_dom_sf"/>
</dbReference>
<dbReference type="Pfam" id="PF04616">
    <property type="entry name" value="Glyco_hydro_43"/>
    <property type="match status" value="1"/>
</dbReference>
<dbReference type="RefSeq" id="WP_260220184.1">
    <property type="nucleotide sequence ID" value="NZ_JAJAGO010000011.1"/>
</dbReference>
<dbReference type="PANTHER" id="PTHR42812:SF12">
    <property type="entry name" value="BETA-XYLOSIDASE-RELATED"/>
    <property type="match status" value="1"/>
</dbReference>
<dbReference type="PANTHER" id="PTHR42812">
    <property type="entry name" value="BETA-XYLOSIDASE"/>
    <property type="match status" value="1"/>
</dbReference>
<dbReference type="CDD" id="cd09000">
    <property type="entry name" value="GH43_SXA-like"/>
    <property type="match status" value="1"/>
</dbReference>
<dbReference type="SUPFAM" id="SSF75005">
    <property type="entry name" value="Arabinanase/levansucrase/invertase"/>
    <property type="match status" value="1"/>
</dbReference>
<dbReference type="Pfam" id="PF17851">
    <property type="entry name" value="GH43_C2"/>
    <property type="match status" value="1"/>
</dbReference>
<evidence type="ECO:0000256" key="3">
    <source>
        <dbReference type="ARBA" id="ARBA00023295"/>
    </source>
</evidence>
<gene>
    <name evidence="6" type="ORF">LHJ74_23590</name>
</gene>
<dbReference type="Gene3D" id="2.60.120.200">
    <property type="match status" value="1"/>
</dbReference>
<keyword evidence="7" id="KW-1185">Reference proteome</keyword>
<organism evidence="6 7">
    <name type="scientific">Streptomyces gossypii</name>
    <dbReference type="NCBI Taxonomy" id="2883101"/>
    <lineage>
        <taxon>Bacteria</taxon>
        <taxon>Bacillati</taxon>
        <taxon>Actinomycetota</taxon>
        <taxon>Actinomycetes</taxon>
        <taxon>Kitasatosporales</taxon>
        <taxon>Streptomycetaceae</taxon>
        <taxon>Streptomyces</taxon>
    </lineage>
</organism>
<keyword evidence="2 4" id="KW-0378">Hydrolase</keyword>
<dbReference type="InterPro" id="IPR051795">
    <property type="entry name" value="Glycosyl_Hydrlase_43"/>
</dbReference>
<evidence type="ECO:0000313" key="6">
    <source>
        <dbReference type="EMBL" id="MCT2592860.1"/>
    </source>
</evidence>
<dbReference type="GO" id="GO:0016787">
    <property type="term" value="F:hydrolase activity"/>
    <property type="evidence" value="ECO:0007669"/>
    <property type="project" value="UniProtKB-KW"/>
</dbReference>